<accession>A0ABU1LE01</accession>
<keyword evidence="2" id="KW-1185">Reference proteome</keyword>
<reference evidence="1 2" key="1">
    <citation type="submission" date="2023-07" db="EMBL/GenBank/DDBJ databases">
        <title>Sorghum-associated microbial communities from plants grown in Nebraska, USA.</title>
        <authorList>
            <person name="Schachtman D."/>
        </authorList>
    </citation>
    <scope>NUCLEOTIDE SEQUENCE [LARGE SCALE GENOMIC DNA]</scope>
    <source>
        <strain evidence="1 2">DS1709</strain>
    </source>
</reference>
<evidence type="ECO:0000313" key="1">
    <source>
        <dbReference type="EMBL" id="MDR6404939.1"/>
    </source>
</evidence>
<sequence length="72" mass="8388">MNISYYDFKNLPDQAQCNIVMNQGRVMNETTIDKLKYVLYEISYFTVEIIYNTANNTIAGMNVFQNKAVYSN</sequence>
<dbReference type="Proteomes" id="UP001184853">
    <property type="component" value="Unassembled WGS sequence"/>
</dbReference>
<dbReference type="RefSeq" id="WP_062163009.1">
    <property type="nucleotide sequence ID" value="NZ_JAVDQS010000004.1"/>
</dbReference>
<organism evidence="1 2">
    <name type="scientific">Chryseobacterium geocarposphaerae</name>
    <dbReference type="NCBI Taxonomy" id="1416776"/>
    <lineage>
        <taxon>Bacteria</taxon>
        <taxon>Pseudomonadati</taxon>
        <taxon>Bacteroidota</taxon>
        <taxon>Flavobacteriia</taxon>
        <taxon>Flavobacteriales</taxon>
        <taxon>Weeksellaceae</taxon>
        <taxon>Chryseobacterium group</taxon>
        <taxon>Chryseobacterium</taxon>
    </lineage>
</organism>
<comment type="caution">
    <text evidence="1">The sequence shown here is derived from an EMBL/GenBank/DDBJ whole genome shotgun (WGS) entry which is preliminary data.</text>
</comment>
<name>A0ABU1LE01_9FLAO</name>
<dbReference type="EMBL" id="JAVDQS010000004">
    <property type="protein sequence ID" value="MDR6404939.1"/>
    <property type="molecule type" value="Genomic_DNA"/>
</dbReference>
<proteinExistence type="predicted"/>
<gene>
    <name evidence="1" type="ORF">J2781_001863</name>
</gene>
<protein>
    <submittedName>
        <fullName evidence="1">Uncharacterized protein</fullName>
    </submittedName>
</protein>
<evidence type="ECO:0000313" key="2">
    <source>
        <dbReference type="Proteomes" id="UP001184853"/>
    </source>
</evidence>